<protein>
    <submittedName>
        <fullName evidence="1">Uncharacterized protein</fullName>
    </submittedName>
</protein>
<dbReference type="AlphaFoldDB" id="A0AAI8Z220"/>
<gene>
    <name evidence="1" type="ORF">LECACI_7A006167</name>
</gene>
<sequence>MDGTRYSPYLRPTGMLHTLEETEFQGTMERNRETLLSLETVRKWLQQIGATNRKLLGEVFICCSEEDAGQLLEIATIRFDFGTGCLTKSATYPLLSGWEWTGPANEADVACFANERYGAGLRHYKFALTN</sequence>
<name>A0AAI8Z220_9PEZI</name>
<reference evidence="1" key="1">
    <citation type="submission" date="2023-11" db="EMBL/GenBank/DDBJ databases">
        <authorList>
            <person name="Alioto T."/>
            <person name="Alioto T."/>
            <person name="Gomez Garrido J."/>
        </authorList>
    </citation>
    <scope>NUCLEOTIDE SEQUENCE</scope>
</reference>
<evidence type="ECO:0000313" key="2">
    <source>
        <dbReference type="Proteomes" id="UP001296104"/>
    </source>
</evidence>
<organism evidence="1 2">
    <name type="scientific">Lecanosticta acicola</name>
    <dbReference type="NCBI Taxonomy" id="111012"/>
    <lineage>
        <taxon>Eukaryota</taxon>
        <taxon>Fungi</taxon>
        <taxon>Dikarya</taxon>
        <taxon>Ascomycota</taxon>
        <taxon>Pezizomycotina</taxon>
        <taxon>Dothideomycetes</taxon>
        <taxon>Dothideomycetidae</taxon>
        <taxon>Mycosphaerellales</taxon>
        <taxon>Mycosphaerellaceae</taxon>
        <taxon>Lecanosticta</taxon>
    </lineage>
</organism>
<dbReference type="Proteomes" id="UP001296104">
    <property type="component" value="Unassembled WGS sequence"/>
</dbReference>
<dbReference type="EMBL" id="CAVMBE010000043">
    <property type="protein sequence ID" value="CAK4031009.1"/>
    <property type="molecule type" value="Genomic_DNA"/>
</dbReference>
<comment type="caution">
    <text evidence="1">The sequence shown here is derived from an EMBL/GenBank/DDBJ whole genome shotgun (WGS) entry which is preliminary data.</text>
</comment>
<keyword evidence="2" id="KW-1185">Reference proteome</keyword>
<accession>A0AAI8Z220</accession>
<evidence type="ECO:0000313" key="1">
    <source>
        <dbReference type="EMBL" id="CAK4031009.1"/>
    </source>
</evidence>
<proteinExistence type="predicted"/>